<keyword evidence="2" id="KW-1185">Reference proteome</keyword>
<dbReference type="PROSITE" id="PS51257">
    <property type="entry name" value="PROKAR_LIPOPROTEIN"/>
    <property type="match status" value="1"/>
</dbReference>
<sequence length="142" mass="16004">MKFNNAIISLMFTMTFLISCSKDISVDKVQIDGSFKGFEGELDGDIFNLPFEGFSIEIKIKRINEEDAMVELNPFGNGKPIDFPDQICSIKTDSDGFVNLVSLKDGSMYVIFYDKETIDCYPVNGTRISGSRNGKKPSWWDD</sequence>
<evidence type="ECO:0000313" key="2">
    <source>
        <dbReference type="Proteomes" id="UP000321676"/>
    </source>
</evidence>
<gene>
    <name evidence="1" type="ORF">SMI01S_35730</name>
</gene>
<evidence type="ECO:0000313" key="1">
    <source>
        <dbReference type="EMBL" id="GEM69967.1"/>
    </source>
</evidence>
<accession>A0ABQ0W7P9</accession>
<protein>
    <recommendedName>
        <fullName evidence="3">Lipoprotein</fullName>
    </recommendedName>
</protein>
<evidence type="ECO:0008006" key="3">
    <source>
        <dbReference type="Google" id="ProtNLM"/>
    </source>
</evidence>
<dbReference type="EMBL" id="BJXH01000056">
    <property type="protein sequence ID" value="GEM69967.1"/>
    <property type="molecule type" value="Genomic_DNA"/>
</dbReference>
<name>A0ABQ0W7P9_9SPHI</name>
<dbReference type="Proteomes" id="UP000321676">
    <property type="component" value="Unassembled WGS sequence"/>
</dbReference>
<reference evidence="1 2" key="1">
    <citation type="submission" date="2019-07" db="EMBL/GenBank/DDBJ databases">
        <title>Whole genome shotgun sequence of Sphingobacterium mizutaii NBRC 14946.</title>
        <authorList>
            <person name="Hosoyama A."/>
            <person name="Uohara A."/>
            <person name="Ohji S."/>
            <person name="Ichikawa N."/>
        </authorList>
    </citation>
    <scope>NUCLEOTIDE SEQUENCE [LARGE SCALE GENOMIC DNA]</scope>
    <source>
        <strain evidence="1 2">NBRC 14946</strain>
    </source>
</reference>
<proteinExistence type="predicted"/>
<organism evidence="1 2">
    <name type="scientific">Sphingobacterium mizutaii NBRC 14946 = DSM 11724</name>
    <dbReference type="NCBI Taxonomy" id="1220576"/>
    <lineage>
        <taxon>Bacteria</taxon>
        <taxon>Pseudomonadati</taxon>
        <taxon>Bacteroidota</taxon>
        <taxon>Sphingobacteriia</taxon>
        <taxon>Sphingobacteriales</taxon>
        <taxon>Sphingobacteriaceae</taxon>
        <taxon>Sphingobacterium</taxon>
    </lineage>
</organism>
<comment type="caution">
    <text evidence="1">The sequence shown here is derived from an EMBL/GenBank/DDBJ whole genome shotgun (WGS) entry which is preliminary data.</text>
</comment>